<comment type="pathway">
    <text evidence="1">Cofactor biosynthesis; tetrahydrofolate biosynthesis; 2-amino-4-hydroxy-6-hydroxymethyl-7,8-dihydropteridine diphosphate from 7,8-dihydroneopterin triphosphate: step 4/4.</text>
</comment>
<keyword evidence="7 14" id="KW-0418">Kinase</keyword>
<evidence type="ECO:0000313" key="14">
    <source>
        <dbReference type="EMBL" id="RUO72571.1"/>
    </source>
</evidence>
<evidence type="ECO:0000256" key="8">
    <source>
        <dbReference type="ARBA" id="ARBA00022840"/>
    </source>
</evidence>
<evidence type="ECO:0000256" key="7">
    <source>
        <dbReference type="ARBA" id="ARBA00022777"/>
    </source>
</evidence>
<evidence type="ECO:0000256" key="11">
    <source>
        <dbReference type="ARBA" id="ARBA00029766"/>
    </source>
</evidence>
<dbReference type="RefSeq" id="WP_051206851.1">
    <property type="nucleotide sequence ID" value="NZ_JAHVIQ010000001.1"/>
</dbReference>
<dbReference type="GO" id="GO:0016301">
    <property type="term" value="F:kinase activity"/>
    <property type="evidence" value="ECO:0007669"/>
    <property type="project" value="UniProtKB-KW"/>
</dbReference>
<sequence length="134" mass="15122">MAQQFLCSMGANLAPEKNFALARQQLDALGTVTYSLADYTQPVAIETDHEFLNALFVIATDLDAIALKQQFNRIEEQLGRDRSDPLSSQKDRPMDIDILANILQEPWPELPDYLTPMANDIRRRLSAVTDQELS</sequence>
<organism evidence="14 15">
    <name type="scientific">Pseudidiomarina sediminum</name>
    <dbReference type="NCBI Taxonomy" id="431675"/>
    <lineage>
        <taxon>Bacteria</taxon>
        <taxon>Pseudomonadati</taxon>
        <taxon>Pseudomonadota</taxon>
        <taxon>Gammaproteobacteria</taxon>
        <taxon>Alteromonadales</taxon>
        <taxon>Idiomarinaceae</taxon>
        <taxon>Pseudidiomarina</taxon>
    </lineage>
</organism>
<dbReference type="GO" id="GO:0046654">
    <property type="term" value="P:tetrahydrofolate biosynthetic process"/>
    <property type="evidence" value="ECO:0007669"/>
    <property type="project" value="UniProtKB-UniPathway"/>
</dbReference>
<keyword evidence="6" id="KW-0547">Nucleotide-binding</keyword>
<evidence type="ECO:0000256" key="1">
    <source>
        <dbReference type="ARBA" id="ARBA00005051"/>
    </source>
</evidence>
<reference evidence="15" key="1">
    <citation type="journal article" date="2018" name="Front. Microbiol.">
        <title>Genome-Based Analysis Reveals the Taxonomy and Diversity of the Family Idiomarinaceae.</title>
        <authorList>
            <person name="Liu Y."/>
            <person name="Lai Q."/>
            <person name="Shao Z."/>
        </authorList>
    </citation>
    <scope>NUCLEOTIDE SEQUENCE [LARGE SCALE GENOMIC DNA]</scope>
    <source>
        <strain evidence="15">c121</strain>
    </source>
</reference>
<proteinExistence type="inferred from homology"/>
<evidence type="ECO:0000259" key="13">
    <source>
        <dbReference type="Pfam" id="PF01288"/>
    </source>
</evidence>
<dbReference type="GO" id="GO:0003848">
    <property type="term" value="F:2-amino-4-hydroxy-6-hydroxymethyldihydropteridine diphosphokinase activity"/>
    <property type="evidence" value="ECO:0007669"/>
    <property type="project" value="UniProtKB-EC"/>
</dbReference>
<keyword evidence="8" id="KW-0067">ATP-binding</keyword>
<dbReference type="EMBL" id="PIQE01000002">
    <property type="protein sequence ID" value="RUO72571.1"/>
    <property type="molecule type" value="Genomic_DNA"/>
</dbReference>
<comment type="caution">
    <text evidence="14">The sequence shown here is derived from an EMBL/GenBank/DDBJ whole genome shotgun (WGS) entry which is preliminary data.</text>
</comment>
<dbReference type="InterPro" id="IPR035907">
    <property type="entry name" value="Hppk_sf"/>
</dbReference>
<dbReference type="Pfam" id="PF01288">
    <property type="entry name" value="HPPK"/>
    <property type="match status" value="1"/>
</dbReference>
<dbReference type="PANTHER" id="PTHR43071">
    <property type="entry name" value="2-AMINO-4-HYDROXY-6-HYDROXYMETHYLDIHYDROPTERIDINE PYROPHOSPHOKINASE"/>
    <property type="match status" value="1"/>
</dbReference>
<feature type="domain" description="7,8-dihydro-6-hydroxymethylpterin-pyrophosphokinase" evidence="13">
    <location>
        <begin position="8"/>
        <end position="110"/>
    </location>
</feature>
<gene>
    <name evidence="14" type="ORF">CWI80_08455</name>
</gene>
<dbReference type="EC" id="2.7.6.3" evidence="3"/>
<dbReference type="GO" id="GO:0005524">
    <property type="term" value="F:ATP binding"/>
    <property type="evidence" value="ECO:0007669"/>
    <property type="project" value="UniProtKB-KW"/>
</dbReference>
<dbReference type="STRING" id="1122124.GCA_000423165_01456"/>
<dbReference type="Proteomes" id="UP000287022">
    <property type="component" value="Unassembled WGS sequence"/>
</dbReference>
<keyword evidence="5" id="KW-0808">Transferase</keyword>
<evidence type="ECO:0000256" key="5">
    <source>
        <dbReference type="ARBA" id="ARBA00022679"/>
    </source>
</evidence>
<dbReference type="Gene3D" id="3.30.70.560">
    <property type="entry name" value="7,8-Dihydro-6-hydroxymethylpterin-pyrophosphokinase HPPK"/>
    <property type="match status" value="1"/>
</dbReference>
<keyword evidence="15" id="KW-1185">Reference proteome</keyword>
<dbReference type="InterPro" id="IPR000550">
    <property type="entry name" value="Hppk"/>
</dbReference>
<accession>A0A432Z3X0</accession>
<evidence type="ECO:0000256" key="12">
    <source>
        <dbReference type="ARBA" id="ARBA00033413"/>
    </source>
</evidence>
<dbReference type="GO" id="GO:0046656">
    <property type="term" value="P:folic acid biosynthetic process"/>
    <property type="evidence" value="ECO:0007669"/>
    <property type="project" value="UniProtKB-KW"/>
</dbReference>
<keyword evidence="9" id="KW-0289">Folate biosynthesis</keyword>
<dbReference type="PANTHER" id="PTHR43071:SF1">
    <property type="entry name" value="2-AMINO-4-HYDROXY-6-HYDROXYMETHYLDIHYDROPTERIDINE PYROPHOSPHOKINASE"/>
    <property type="match status" value="1"/>
</dbReference>
<dbReference type="UniPathway" id="UPA00077">
    <property type="reaction ID" value="UER00155"/>
</dbReference>
<evidence type="ECO:0000256" key="9">
    <source>
        <dbReference type="ARBA" id="ARBA00022909"/>
    </source>
</evidence>
<comment type="function">
    <text evidence="10">Catalyzes the transfer of pyrophosphate from adenosine triphosphate (ATP) to 6-hydroxymethyl-7,8-dihydropterin, an enzymatic step in folate biosynthesis pathway.</text>
</comment>
<evidence type="ECO:0000256" key="6">
    <source>
        <dbReference type="ARBA" id="ARBA00022741"/>
    </source>
</evidence>
<evidence type="ECO:0000313" key="15">
    <source>
        <dbReference type="Proteomes" id="UP000287022"/>
    </source>
</evidence>
<evidence type="ECO:0000256" key="2">
    <source>
        <dbReference type="ARBA" id="ARBA00005810"/>
    </source>
</evidence>
<evidence type="ECO:0000256" key="10">
    <source>
        <dbReference type="ARBA" id="ARBA00029409"/>
    </source>
</evidence>
<protein>
    <recommendedName>
        <fullName evidence="4">2-amino-4-hydroxy-6-hydroxymethyldihydropteridine pyrophosphokinase</fullName>
        <ecNumber evidence="3">2.7.6.3</ecNumber>
    </recommendedName>
    <alternativeName>
        <fullName evidence="11">6-hydroxymethyl-7,8-dihydropterin pyrophosphokinase</fullName>
    </alternativeName>
    <alternativeName>
        <fullName evidence="12">7,8-dihydro-6-hydroxymethylpterin-pyrophosphokinase</fullName>
    </alternativeName>
</protein>
<evidence type="ECO:0000256" key="4">
    <source>
        <dbReference type="ARBA" id="ARBA00016218"/>
    </source>
</evidence>
<dbReference type="AlphaFoldDB" id="A0A432Z3X0"/>
<comment type="similarity">
    <text evidence="2">Belongs to the HPPK family.</text>
</comment>
<dbReference type="SUPFAM" id="SSF55083">
    <property type="entry name" value="6-hydroxymethyl-7,8-dihydropterin pyrophosphokinase, HPPK"/>
    <property type="match status" value="1"/>
</dbReference>
<evidence type="ECO:0000256" key="3">
    <source>
        <dbReference type="ARBA" id="ARBA00013253"/>
    </source>
</evidence>
<name>A0A432Z3X0_9GAMM</name>